<name>A0A0P4WDJ3_SCYOL</name>
<dbReference type="AlphaFoldDB" id="A0A0P4WDJ3"/>
<dbReference type="GO" id="GO:0004252">
    <property type="term" value="F:serine-type endopeptidase activity"/>
    <property type="evidence" value="ECO:0007669"/>
    <property type="project" value="InterPro"/>
</dbReference>
<dbReference type="GO" id="GO:0006508">
    <property type="term" value="P:proteolysis"/>
    <property type="evidence" value="ECO:0007669"/>
    <property type="project" value="InterPro"/>
</dbReference>
<sequence length="108" mass="12662">MTDEFPWQARQETNWNIHVCGSIVIDFSWVMTAAHCLYYYEPSQLLIVAGDYDRLEDEGENVTAHEAYSGAYRWQQWCQDKRINQFEGDAVPETGRSACQLIRKLRHC</sequence>
<evidence type="ECO:0000259" key="2">
    <source>
        <dbReference type="Pfam" id="PF00089"/>
    </source>
</evidence>
<keyword evidence="1" id="KW-1015">Disulfide bond</keyword>
<dbReference type="PANTHER" id="PTHR24252:SF7">
    <property type="entry name" value="HYALIN"/>
    <property type="match status" value="1"/>
</dbReference>
<dbReference type="InterPro" id="IPR043504">
    <property type="entry name" value="Peptidase_S1_PA_chymotrypsin"/>
</dbReference>
<evidence type="ECO:0000256" key="1">
    <source>
        <dbReference type="ARBA" id="ARBA00023157"/>
    </source>
</evidence>
<dbReference type="InterPro" id="IPR009003">
    <property type="entry name" value="Peptidase_S1_PA"/>
</dbReference>
<dbReference type="SUPFAM" id="SSF50494">
    <property type="entry name" value="Trypsin-like serine proteases"/>
    <property type="match status" value="1"/>
</dbReference>
<accession>A0A0P4WDJ3</accession>
<dbReference type="PANTHER" id="PTHR24252">
    <property type="entry name" value="ACROSIN-RELATED"/>
    <property type="match status" value="1"/>
</dbReference>
<organism evidence="3">
    <name type="scientific">Scylla olivacea</name>
    <name type="common">Orange mud crab</name>
    <name type="synonym">Cancer olivacea</name>
    <dbReference type="NCBI Taxonomy" id="85551"/>
    <lineage>
        <taxon>Eukaryota</taxon>
        <taxon>Metazoa</taxon>
        <taxon>Ecdysozoa</taxon>
        <taxon>Arthropoda</taxon>
        <taxon>Crustacea</taxon>
        <taxon>Multicrustacea</taxon>
        <taxon>Malacostraca</taxon>
        <taxon>Eumalacostraca</taxon>
        <taxon>Eucarida</taxon>
        <taxon>Decapoda</taxon>
        <taxon>Pleocyemata</taxon>
        <taxon>Brachyura</taxon>
        <taxon>Eubrachyura</taxon>
        <taxon>Portunoidea</taxon>
        <taxon>Portunidae</taxon>
        <taxon>Portuninae</taxon>
        <taxon>Scylla</taxon>
    </lineage>
</organism>
<proteinExistence type="predicted"/>
<dbReference type="InterPro" id="IPR018114">
    <property type="entry name" value="TRYPSIN_HIS"/>
</dbReference>
<evidence type="ECO:0000313" key="3">
    <source>
        <dbReference type="EMBL" id="JAI66717.1"/>
    </source>
</evidence>
<reference evidence="3" key="1">
    <citation type="submission" date="2015-09" db="EMBL/GenBank/DDBJ databases">
        <title>Scylla olivacea transcriptome.</title>
        <authorList>
            <person name="Ikhwanuddin M."/>
        </authorList>
    </citation>
    <scope>NUCLEOTIDE SEQUENCE</scope>
</reference>
<dbReference type="InterPro" id="IPR001254">
    <property type="entry name" value="Trypsin_dom"/>
</dbReference>
<feature type="domain" description="Peptidase S1" evidence="2">
    <location>
        <begin position="4"/>
        <end position="78"/>
    </location>
</feature>
<protein>
    <recommendedName>
        <fullName evidence="2">Peptidase S1 domain-containing protein</fullName>
    </recommendedName>
</protein>
<dbReference type="EMBL" id="GDRN01047578">
    <property type="protein sequence ID" value="JAI66717.1"/>
    <property type="molecule type" value="Transcribed_RNA"/>
</dbReference>
<dbReference type="PROSITE" id="PS00134">
    <property type="entry name" value="TRYPSIN_HIS"/>
    <property type="match status" value="1"/>
</dbReference>
<dbReference type="Gene3D" id="2.40.10.10">
    <property type="entry name" value="Trypsin-like serine proteases"/>
    <property type="match status" value="1"/>
</dbReference>
<dbReference type="Pfam" id="PF00089">
    <property type="entry name" value="Trypsin"/>
    <property type="match status" value="1"/>
</dbReference>